<keyword evidence="1" id="KW-0472">Membrane</keyword>
<protein>
    <recommendedName>
        <fullName evidence="4">Acyltransferase 3 domain-containing protein</fullName>
    </recommendedName>
</protein>
<name>A0A0G2H7Z9_PHACM</name>
<dbReference type="EMBL" id="LCWF01000056">
    <property type="protein sequence ID" value="KKY24780.1"/>
    <property type="molecule type" value="Genomic_DNA"/>
</dbReference>
<dbReference type="Proteomes" id="UP000053317">
    <property type="component" value="Unassembled WGS sequence"/>
</dbReference>
<reference evidence="2 3" key="1">
    <citation type="submission" date="2015-05" db="EMBL/GenBank/DDBJ databases">
        <title>Distinctive expansion of gene families associated with plant cell wall degradation and secondary metabolism in the genomes of grapevine trunk pathogens.</title>
        <authorList>
            <person name="Lawrence D.P."/>
            <person name="Travadon R."/>
            <person name="Rolshausen P.E."/>
            <person name="Baumgartner K."/>
        </authorList>
    </citation>
    <scope>NUCLEOTIDE SEQUENCE [LARGE SCALE GENOMIC DNA]</scope>
    <source>
        <strain evidence="2">UCRPC4</strain>
    </source>
</reference>
<feature type="transmembrane region" description="Helical" evidence="1">
    <location>
        <begin position="371"/>
        <end position="390"/>
    </location>
</feature>
<dbReference type="OrthoDB" id="3363151at2759"/>
<keyword evidence="1" id="KW-0812">Transmembrane</keyword>
<gene>
    <name evidence="2" type="ORF">UCRPC4_g02310</name>
</gene>
<evidence type="ECO:0000256" key="1">
    <source>
        <dbReference type="SAM" id="Phobius"/>
    </source>
</evidence>
<sequence>MDRLQVVKKLQVAPPTSYDQQYLLGIRGLIAIEGFLWVFLQTFVPVTVAFSSDTYGSRYQEIIRKTLSVLFWNEYLLYGAVILLSARSIAIPFLRSPNKDILARSLLCRGITLWFPVAVSLAIIKLAFSQTGLKYIYDFKSRTSNKSMEVPYNIPNAFAYFNSVFNLFWVTHTFSAQAGSTAFPSQTLWIVNAIYSQSFTVYLTMVVIPYTRQKWRIQMAVLFILTAWWCQSWAWYSITGLLIADMVMNMDFKAKAQRGIPLSFGPLKLKKADGTIRRLPAWVPASLTLAAGLIMQYLWTAWRPDLIDKEYKYHTGLYYTGGLNTEYKTHHTQARSDEYLILLGFFLLLESSDWMQRFFSNKFLVTLGKRSLSYFLVQSTLIYLVGIKVFRSLHHDNATSFSGSVIATLITCLVVVVPTAEVFHRVVEVPSKLLSHKFFDFITA</sequence>
<feature type="transmembrane region" description="Helical" evidence="1">
    <location>
        <begin position="106"/>
        <end position="128"/>
    </location>
</feature>
<organism evidence="2 3">
    <name type="scientific">Phaeomoniella chlamydospora</name>
    <name type="common">Phaeoacremonium chlamydosporum</name>
    <dbReference type="NCBI Taxonomy" id="158046"/>
    <lineage>
        <taxon>Eukaryota</taxon>
        <taxon>Fungi</taxon>
        <taxon>Dikarya</taxon>
        <taxon>Ascomycota</taxon>
        <taxon>Pezizomycotina</taxon>
        <taxon>Eurotiomycetes</taxon>
        <taxon>Chaetothyriomycetidae</taxon>
        <taxon>Phaeomoniellales</taxon>
        <taxon>Phaeomoniellaceae</taxon>
        <taxon>Phaeomoniella</taxon>
    </lineage>
</organism>
<evidence type="ECO:0000313" key="2">
    <source>
        <dbReference type="EMBL" id="KKY24780.1"/>
    </source>
</evidence>
<reference evidence="2 3" key="2">
    <citation type="submission" date="2015-05" db="EMBL/GenBank/DDBJ databases">
        <authorList>
            <person name="Morales-Cruz A."/>
            <person name="Amrine K.C."/>
            <person name="Cantu D."/>
        </authorList>
    </citation>
    <scope>NUCLEOTIDE SEQUENCE [LARGE SCALE GENOMIC DNA]</scope>
    <source>
        <strain evidence="2">UCRPC4</strain>
    </source>
</reference>
<evidence type="ECO:0008006" key="4">
    <source>
        <dbReference type="Google" id="ProtNLM"/>
    </source>
</evidence>
<keyword evidence="1" id="KW-1133">Transmembrane helix</keyword>
<feature type="transmembrane region" description="Helical" evidence="1">
    <location>
        <begin position="75"/>
        <end position="94"/>
    </location>
</feature>
<proteinExistence type="predicted"/>
<feature type="transmembrane region" description="Helical" evidence="1">
    <location>
        <begin position="220"/>
        <end position="244"/>
    </location>
</feature>
<comment type="caution">
    <text evidence="2">The sequence shown here is derived from an EMBL/GenBank/DDBJ whole genome shotgun (WGS) entry which is preliminary data.</text>
</comment>
<feature type="transmembrane region" description="Helical" evidence="1">
    <location>
        <begin position="188"/>
        <end position="208"/>
    </location>
</feature>
<dbReference type="AlphaFoldDB" id="A0A0G2H7Z9"/>
<accession>A0A0G2H7Z9</accession>
<feature type="transmembrane region" description="Helical" evidence="1">
    <location>
        <begin position="157"/>
        <end position="176"/>
    </location>
</feature>
<feature type="transmembrane region" description="Helical" evidence="1">
    <location>
        <begin position="402"/>
        <end position="423"/>
    </location>
</feature>
<feature type="transmembrane region" description="Helical" evidence="1">
    <location>
        <begin position="279"/>
        <end position="299"/>
    </location>
</feature>
<keyword evidence="3" id="KW-1185">Reference proteome</keyword>
<feature type="transmembrane region" description="Helical" evidence="1">
    <location>
        <begin position="21"/>
        <end position="40"/>
    </location>
</feature>
<evidence type="ECO:0000313" key="3">
    <source>
        <dbReference type="Proteomes" id="UP000053317"/>
    </source>
</evidence>